<organism evidence="1">
    <name type="scientific">Aphanomyces invadans</name>
    <dbReference type="NCBI Taxonomy" id="157072"/>
    <lineage>
        <taxon>Eukaryota</taxon>
        <taxon>Sar</taxon>
        <taxon>Stramenopiles</taxon>
        <taxon>Oomycota</taxon>
        <taxon>Saprolegniomycetes</taxon>
        <taxon>Saprolegniales</taxon>
        <taxon>Verrucalvaceae</taxon>
        <taxon>Aphanomyces</taxon>
    </lineage>
</organism>
<reference evidence="1" key="1">
    <citation type="submission" date="2013-12" db="EMBL/GenBank/DDBJ databases">
        <title>The Genome Sequence of Aphanomyces invadans NJM9701.</title>
        <authorList>
            <consortium name="The Broad Institute Genomics Platform"/>
            <person name="Russ C."/>
            <person name="Tyler B."/>
            <person name="van West P."/>
            <person name="Dieguez-Uribeondo J."/>
            <person name="Young S.K."/>
            <person name="Zeng Q."/>
            <person name="Gargeya S."/>
            <person name="Fitzgerald M."/>
            <person name="Abouelleil A."/>
            <person name="Alvarado L."/>
            <person name="Chapman S.B."/>
            <person name="Gainer-Dewar J."/>
            <person name="Goldberg J."/>
            <person name="Griggs A."/>
            <person name="Gujja S."/>
            <person name="Hansen M."/>
            <person name="Howarth C."/>
            <person name="Imamovic A."/>
            <person name="Ireland A."/>
            <person name="Larimer J."/>
            <person name="McCowan C."/>
            <person name="Murphy C."/>
            <person name="Pearson M."/>
            <person name="Poon T.W."/>
            <person name="Priest M."/>
            <person name="Roberts A."/>
            <person name="Saif S."/>
            <person name="Shea T."/>
            <person name="Sykes S."/>
            <person name="Wortman J."/>
            <person name="Nusbaum C."/>
            <person name="Birren B."/>
        </authorList>
    </citation>
    <scope>NUCLEOTIDE SEQUENCE [LARGE SCALE GENOMIC DNA]</scope>
    <source>
        <strain evidence="1">NJM9701</strain>
    </source>
</reference>
<name>A0A024UBI4_9STRA</name>
<protein>
    <submittedName>
        <fullName evidence="1">Uncharacterized protein</fullName>
    </submittedName>
</protein>
<accession>A0A024UBI4</accession>
<dbReference type="AlphaFoldDB" id="A0A024UBI4"/>
<dbReference type="VEuPathDB" id="FungiDB:H310_05409"/>
<dbReference type="EMBL" id="KI913960">
    <property type="protein sequence ID" value="ETW02968.1"/>
    <property type="molecule type" value="Genomic_DNA"/>
</dbReference>
<evidence type="ECO:0000313" key="3">
    <source>
        <dbReference type="Proteomes" id="UP000285060"/>
    </source>
</evidence>
<dbReference type="RefSeq" id="XP_008868352.1">
    <property type="nucleotide sequence ID" value="XM_008870130.1"/>
</dbReference>
<dbReference type="GeneID" id="20082459"/>
<dbReference type="Proteomes" id="UP000285060">
    <property type="component" value="Unassembled WGS sequence"/>
</dbReference>
<reference evidence="2 3" key="2">
    <citation type="submission" date="2018-08" db="EMBL/GenBank/DDBJ databases">
        <title>Aphanomyces genome sequencing and annotation.</title>
        <authorList>
            <person name="Minardi D."/>
            <person name="Oidtmann B."/>
            <person name="Van Der Giezen M."/>
            <person name="Studholme D.J."/>
        </authorList>
    </citation>
    <scope>NUCLEOTIDE SEQUENCE [LARGE SCALE GENOMIC DNA]</scope>
    <source>
        <strain evidence="2 3">NJM0002</strain>
    </source>
</reference>
<evidence type="ECO:0000313" key="1">
    <source>
        <dbReference type="EMBL" id="ETW02968.1"/>
    </source>
</evidence>
<keyword evidence="3" id="KW-1185">Reference proteome</keyword>
<dbReference type="EMBL" id="QUSY01000404">
    <property type="protein sequence ID" value="RHY29707.1"/>
    <property type="molecule type" value="Genomic_DNA"/>
</dbReference>
<proteinExistence type="predicted"/>
<sequence>MLPSSTQFLAPPHHDMDETRLMNTMRAQLSQFSQEDLLRQAAVQLPDEVKSQLRLLQTIKLHNEMLRTLVQQVDSQPTTFSYPIQDPQPTDVQTTKEILAWYFSEDNHNCNNTANCTC</sequence>
<evidence type="ECO:0000313" key="2">
    <source>
        <dbReference type="EMBL" id="RHY29707.1"/>
    </source>
</evidence>
<gene>
    <name evidence="2" type="ORF">DYB32_004926</name>
    <name evidence="1" type="ORF">H310_05409</name>
</gene>
<dbReference type="OrthoDB" id="10399173at2759"/>